<dbReference type="EMBL" id="JAFLNC010000003">
    <property type="protein sequence ID" value="MBO0334012.1"/>
    <property type="molecule type" value="Genomic_DNA"/>
</dbReference>
<organism evidence="10 11">
    <name type="scientific">Sneathiella sedimenti</name>
    <dbReference type="NCBI Taxonomy" id="2816034"/>
    <lineage>
        <taxon>Bacteria</taxon>
        <taxon>Pseudomonadati</taxon>
        <taxon>Pseudomonadota</taxon>
        <taxon>Alphaproteobacteria</taxon>
        <taxon>Sneathiellales</taxon>
        <taxon>Sneathiellaceae</taxon>
        <taxon>Sneathiella</taxon>
    </lineage>
</organism>
<evidence type="ECO:0000256" key="4">
    <source>
        <dbReference type="ARBA" id="ARBA00022692"/>
    </source>
</evidence>
<evidence type="ECO:0000256" key="8">
    <source>
        <dbReference type="ARBA" id="ARBA00037998"/>
    </source>
</evidence>
<comment type="caution">
    <text evidence="10">The sequence shown here is derived from an EMBL/GenBank/DDBJ whole genome shotgun (WGS) entry which is preliminary data.</text>
</comment>
<protein>
    <submittedName>
        <fullName evidence="10">Urea ABC transporter permease subunit UrtB</fullName>
    </submittedName>
</protein>
<dbReference type="NCBIfam" id="TIGR03409">
    <property type="entry name" value="urea_trans_UrtB"/>
    <property type="match status" value="1"/>
</dbReference>
<evidence type="ECO:0000256" key="5">
    <source>
        <dbReference type="ARBA" id="ARBA00022970"/>
    </source>
</evidence>
<evidence type="ECO:0000256" key="6">
    <source>
        <dbReference type="ARBA" id="ARBA00022989"/>
    </source>
</evidence>
<dbReference type="InterPro" id="IPR052157">
    <property type="entry name" value="BCAA_transport_permease"/>
</dbReference>
<feature type="transmembrane region" description="Helical" evidence="9">
    <location>
        <begin position="188"/>
        <end position="210"/>
    </location>
</feature>
<feature type="transmembrane region" description="Helical" evidence="9">
    <location>
        <begin position="222"/>
        <end position="244"/>
    </location>
</feature>
<evidence type="ECO:0000313" key="11">
    <source>
        <dbReference type="Proteomes" id="UP000664761"/>
    </source>
</evidence>
<proteinExistence type="inferred from homology"/>
<name>A0ABS3F652_9PROT</name>
<evidence type="ECO:0000256" key="7">
    <source>
        <dbReference type="ARBA" id="ARBA00023136"/>
    </source>
</evidence>
<keyword evidence="3" id="KW-1003">Cell membrane</keyword>
<dbReference type="CDD" id="cd06582">
    <property type="entry name" value="TM_PBP1_LivH_like"/>
    <property type="match status" value="1"/>
</dbReference>
<keyword evidence="7 9" id="KW-0472">Membrane</keyword>
<dbReference type="InterPro" id="IPR001851">
    <property type="entry name" value="ABC_transp_permease"/>
</dbReference>
<feature type="transmembrane region" description="Helical" evidence="9">
    <location>
        <begin position="139"/>
        <end position="157"/>
    </location>
</feature>
<comment type="subcellular location">
    <subcellularLocation>
        <location evidence="1">Cell membrane</location>
        <topology evidence="1">Multi-pass membrane protein</topology>
    </subcellularLocation>
</comment>
<sequence>MEAIVIQTLNGVSLASILVLTSLGLAVIFGMLGVVNLAHGELFMLGAYAVATMNMFGLSPWWGLLVAPIVVGAIGMLMERTIIRWLYHRPLDTLLATWGVSIVLRQVVRLIYGTGHMSSTSLMVGSTTVFGYEYPIYRLFLIGITVVIVLVTFLLYFKTNFGLKIRLVISNRSMARALGINTSKTDMWAFGIASALGGLAGAIMSPLVTIDPEMGLTFLAKGFIVVIVGGIGSLYGVIAGGVVIGGGEAAISFLLRPVVAQIIIVLLAIVIIRVRPKGITGG</sequence>
<accession>A0ABS3F652</accession>
<evidence type="ECO:0000256" key="2">
    <source>
        <dbReference type="ARBA" id="ARBA00022448"/>
    </source>
</evidence>
<evidence type="ECO:0000256" key="1">
    <source>
        <dbReference type="ARBA" id="ARBA00004651"/>
    </source>
</evidence>
<evidence type="ECO:0000256" key="3">
    <source>
        <dbReference type="ARBA" id="ARBA00022475"/>
    </source>
</evidence>
<dbReference type="Proteomes" id="UP000664761">
    <property type="component" value="Unassembled WGS sequence"/>
</dbReference>
<keyword evidence="2" id="KW-0813">Transport</keyword>
<feature type="transmembrane region" description="Helical" evidence="9">
    <location>
        <begin position="58"/>
        <end position="78"/>
    </location>
</feature>
<dbReference type="InterPro" id="IPR017779">
    <property type="entry name" value="ABC_UrtB_bac"/>
</dbReference>
<keyword evidence="5" id="KW-0029">Amino-acid transport</keyword>
<reference evidence="10 11" key="1">
    <citation type="submission" date="2021-03" db="EMBL/GenBank/DDBJ databases">
        <title>Sneathiella sp. CAU 1612 isolated from Kang Won-do.</title>
        <authorList>
            <person name="Kim W."/>
        </authorList>
    </citation>
    <scope>NUCLEOTIDE SEQUENCE [LARGE SCALE GENOMIC DNA]</scope>
    <source>
        <strain evidence="10 11">CAU 1612</strain>
    </source>
</reference>
<keyword evidence="6 9" id="KW-1133">Transmembrane helix</keyword>
<keyword evidence="4 9" id="KW-0812">Transmembrane</keyword>
<dbReference type="RefSeq" id="WP_207045287.1">
    <property type="nucleotide sequence ID" value="NZ_JAFLNC010000003.1"/>
</dbReference>
<feature type="transmembrane region" description="Helical" evidence="9">
    <location>
        <begin position="12"/>
        <end position="38"/>
    </location>
</feature>
<comment type="similarity">
    <text evidence="8">Belongs to the binding-protein-dependent transport system permease family. LivHM subfamily.</text>
</comment>
<dbReference type="PANTHER" id="PTHR11795">
    <property type="entry name" value="BRANCHED-CHAIN AMINO ACID TRANSPORT SYSTEM PERMEASE PROTEIN LIVH"/>
    <property type="match status" value="1"/>
</dbReference>
<feature type="transmembrane region" description="Helical" evidence="9">
    <location>
        <begin position="250"/>
        <end position="272"/>
    </location>
</feature>
<feature type="transmembrane region" description="Helical" evidence="9">
    <location>
        <begin position="114"/>
        <end position="132"/>
    </location>
</feature>
<evidence type="ECO:0000313" key="10">
    <source>
        <dbReference type="EMBL" id="MBO0334012.1"/>
    </source>
</evidence>
<evidence type="ECO:0000256" key="9">
    <source>
        <dbReference type="SAM" id="Phobius"/>
    </source>
</evidence>
<gene>
    <name evidence="10" type="primary">urtB</name>
    <name evidence="10" type="ORF">J0X12_10315</name>
</gene>
<keyword evidence="11" id="KW-1185">Reference proteome</keyword>
<dbReference type="PANTHER" id="PTHR11795:SF447">
    <property type="entry name" value="ABC TRANSPORTER PERMEASE PROTEIN"/>
    <property type="match status" value="1"/>
</dbReference>
<dbReference type="Pfam" id="PF02653">
    <property type="entry name" value="BPD_transp_2"/>
    <property type="match status" value="1"/>
</dbReference>